<feature type="non-terminal residue" evidence="2">
    <location>
        <position position="53"/>
    </location>
</feature>
<proteinExistence type="predicted"/>
<organism evidence="2 3">
    <name type="scientific">Trifolium medium</name>
    <dbReference type="NCBI Taxonomy" id="97028"/>
    <lineage>
        <taxon>Eukaryota</taxon>
        <taxon>Viridiplantae</taxon>
        <taxon>Streptophyta</taxon>
        <taxon>Embryophyta</taxon>
        <taxon>Tracheophyta</taxon>
        <taxon>Spermatophyta</taxon>
        <taxon>Magnoliopsida</taxon>
        <taxon>eudicotyledons</taxon>
        <taxon>Gunneridae</taxon>
        <taxon>Pentapetalae</taxon>
        <taxon>rosids</taxon>
        <taxon>fabids</taxon>
        <taxon>Fabales</taxon>
        <taxon>Fabaceae</taxon>
        <taxon>Papilionoideae</taxon>
        <taxon>50 kb inversion clade</taxon>
        <taxon>NPAAA clade</taxon>
        <taxon>Hologalegina</taxon>
        <taxon>IRL clade</taxon>
        <taxon>Trifolieae</taxon>
        <taxon>Trifolium</taxon>
    </lineage>
</organism>
<feature type="compositionally biased region" description="Basic and acidic residues" evidence="1">
    <location>
        <begin position="44"/>
        <end position="53"/>
    </location>
</feature>
<comment type="caution">
    <text evidence="2">The sequence shown here is derived from an EMBL/GenBank/DDBJ whole genome shotgun (WGS) entry which is preliminary data.</text>
</comment>
<feature type="compositionally biased region" description="Low complexity" evidence="1">
    <location>
        <begin position="29"/>
        <end position="42"/>
    </location>
</feature>
<evidence type="ECO:0000313" key="3">
    <source>
        <dbReference type="Proteomes" id="UP000265520"/>
    </source>
</evidence>
<dbReference type="AlphaFoldDB" id="A0A392UMP9"/>
<keyword evidence="3" id="KW-1185">Reference proteome</keyword>
<evidence type="ECO:0000313" key="2">
    <source>
        <dbReference type="EMBL" id="MCI73924.1"/>
    </source>
</evidence>
<name>A0A392UMP9_9FABA</name>
<protein>
    <submittedName>
        <fullName evidence="2">Uncharacterized protein</fullName>
    </submittedName>
</protein>
<reference evidence="2 3" key="1">
    <citation type="journal article" date="2018" name="Front. Plant Sci.">
        <title>Red Clover (Trifolium pratense) and Zigzag Clover (T. medium) - A Picture of Genomic Similarities and Differences.</title>
        <authorList>
            <person name="Dluhosova J."/>
            <person name="Istvanek J."/>
            <person name="Nedelnik J."/>
            <person name="Repkova J."/>
        </authorList>
    </citation>
    <scope>NUCLEOTIDE SEQUENCE [LARGE SCALE GENOMIC DNA]</scope>
    <source>
        <strain evidence="3">cv. 10/8</strain>
        <tissue evidence="2">Leaf</tissue>
    </source>
</reference>
<dbReference type="Proteomes" id="UP000265520">
    <property type="component" value="Unassembled WGS sequence"/>
</dbReference>
<evidence type="ECO:0000256" key="1">
    <source>
        <dbReference type="SAM" id="MobiDB-lite"/>
    </source>
</evidence>
<dbReference type="EMBL" id="LXQA010849358">
    <property type="protein sequence ID" value="MCI73924.1"/>
    <property type="molecule type" value="Genomic_DNA"/>
</dbReference>
<sequence>MWMLLKQMTILSLNKWKKGIGRRLRSRTPKPTSSTKIPPSVTKKAKESALKPV</sequence>
<accession>A0A392UMP9</accession>
<feature type="region of interest" description="Disordered" evidence="1">
    <location>
        <begin position="22"/>
        <end position="53"/>
    </location>
</feature>